<reference evidence="6" key="1">
    <citation type="submission" date="2020-08" db="EMBL/GenBank/DDBJ databases">
        <title>Genomic Encyclopedia of Type Strains, Phase IV (KMG-IV): sequencing the most valuable type-strain genomes for metagenomic binning, comparative biology and taxonomic classification.</title>
        <authorList>
            <person name="Goeker M."/>
        </authorList>
    </citation>
    <scope>NUCLEOTIDE SEQUENCE [LARGE SCALE GENOMIC DNA]</scope>
    <source>
        <strain evidence="6">DSM 105040</strain>
    </source>
</reference>
<dbReference type="Pfam" id="PF00266">
    <property type="entry name" value="Aminotran_5"/>
    <property type="match status" value="1"/>
</dbReference>
<dbReference type="EMBL" id="JACIEQ010000001">
    <property type="protein sequence ID" value="MBB4021074.1"/>
    <property type="molecule type" value="Genomic_DNA"/>
</dbReference>
<comment type="cofactor">
    <cofactor evidence="1 4">
        <name>pyridoxal 5'-phosphate</name>
        <dbReference type="ChEBI" id="CHEBI:597326"/>
    </cofactor>
</comment>
<comment type="similarity">
    <text evidence="3">Belongs to the class-V pyridoxal-phosphate-dependent aminotransferase family.</text>
</comment>
<dbReference type="InterPro" id="IPR015424">
    <property type="entry name" value="PyrdxlP-dep_Trfase"/>
</dbReference>
<evidence type="ECO:0000313" key="7">
    <source>
        <dbReference type="Proteomes" id="UP000585681"/>
    </source>
</evidence>
<gene>
    <name evidence="6" type="ORF">GGR17_000865</name>
</gene>
<dbReference type="PANTHER" id="PTHR43686:SF1">
    <property type="entry name" value="AMINOTRAN_5 DOMAIN-CONTAINING PROTEIN"/>
    <property type="match status" value="1"/>
</dbReference>
<evidence type="ECO:0000259" key="5">
    <source>
        <dbReference type="Pfam" id="PF00266"/>
    </source>
</evidence>
<evidence type="ECO:0000313" key="6">
    <source>
        <dbReference type="EMBL" id="MBB4021074.1"/>
    </source>
</evidence>
<dbReference type="InterPro" id="IPR020578">
    <property type="entry name" value="Aminotrans_V_PyrdxlP_BS"/>
</dbReference>
<comment type="caution">
    <text evidence="6">The sequence shown here is derived from an EMBL/GenBank/DDBJ whole genome shotgun (WGS) entry which is preliminary data.</text>
</comment>
<accession>A0A840C5G5</accession>
<dbReference type="Gene3D" id="3.40.640.10">
    <property type="entry name" value="Type I PLP-dependent aspartate aminotransferase-like (Major domain)"/>
    <property type="match status" value="1"/>
</dbReference>
<keyword evidence="6" id="KW-0456">Lyase</keyword>
<dbReference type="PROSITE" id="PS00595">
    <property type="entry name" value="AA_TRANSFER_CLASS_5"/>
    <property type="match status" value="1"/>
</dbReference>
<dbReference type="SUPFAM" id="SSF53383">
    <property type="entry name" value="PLP-dependent transferases"/>
    <property type="match status" value="1"/>
</dbReference>
<name>A0A840C5G5_9RHOB</name>
<dbReference type="Proteomes" id="UP000585681">
    <property type="component" value="Unassembled WGS sequence"/>
</dbReference>
<proteinExistence type="inferred from homology"/>
<dbReference type="GO" id="GO:0016829">
    <property type="term" value="F:lyase activity"/>
    <property type="evidence" value="ECO:0007669"/>
    <property type="project" value="UniProtKB-KW"/>
</dbReference>
<dbReference type="Gene3D" id="3.90.1150.10">
    <property type="entry name" value="Aspartate Aminotransferase, domain 1"/>
    <property type="match status" value="1"/>
</dbReference>
<dbReference type="InterPro" id="IPR015422">
    <property type="entry name" value="PyrdxlP-dep_Trfase_small"/>
</dbReference>
<protein>
    <submittedName>
        <fullName evidence="6">Selenocysteine lyase/cysteine desulfurase</fullName>
    </submittedName>
</protein>
<organism evidence="6 7">
    <name type="scientific">Actibacterium naphthalenivorans</name>
    <dbReference type="NCBI Taxonomy" id="1614693"/>
    <lineage>
        <taxon>Bacteria</taxon>
        <taxon>Pseudomonadati</taxon>
        <taxon>Pseudomonadota</taxon>
        <taxon>Alphaproteobacteria</taxon>
        <taxon>Rhodobacterales</taxon>
        <taxon>Roseobacteraceae</taxon>
        <taxon>Actibacterium</taxon>
    </lineage>
</organism>
<keyword evidence="7" id="KW-1185">Reference proteome</keyword>
<dbReference type="InterPro" id="IPR015421">
    <property type="entry name" value="PyrdxlP-dep_Trfase_major"/>
</dbReference>
<evidence type="ECO:0000256" key="3">
    <source>
        <dbReference type="RuleBase" id="RU004075"/>
    </source>
</evidence>
<dbReference type="InterPro" id="IPR000192">
    <property type="entry name" value="Aminotrans_V_dom"/>
</dbReference>
<evidence type="ECO:0000256" key="1">
    <source>
        <dbReference type="ARBA" id="ARBA00001933"/>
    </source>
</evidence>
<evidence type="ECO:0000256" key="2">
    <source>
        <dbReference type="ARBA" id="ARBA00022898"/>
    </source>
</evidence>
<keyword evidence="2" id="KW-0663">Pyridoxal phosphate</keyword>
<sequence length="547" mass="59383">MIERIRDSVIGEGHPIPGPYGPRPLVYADFIASGRSLSFIEAAIEDRVLPVYGNTHTEASHTGRVTTALREEARQTIAMAVGATEAHAVIFTGNGATAAVDRLVRGMELEARARAGEKPVVFVGPYEHHSNDLPWRETGAEIERIPLDTAGQIDLAHLARRLNAHPEDCVKIGAFSAASNVTGVRTDLKAIANLLHLHGALFVCDFAAAAPYIEMRLSLDPADPMARIDALFYSSHKFVGGPGASGVLVADKALFTSTCPGITGGGTVSYVTADHHTYVRDIERREEAGTPGIIGDIRAGAVMALKEAIGSAEIEAREHALMTEAFSRLSNAPGIDILGPLDKERIGVLSFNISTEGRHLHYGFVVALLNDLFGVQARGGCSCAGPYGHELLHIPPQTAATYETAVSEGQSLMRPGWVRLGFNYFFDTQTTDYIISGILFICNNGLRFIADYDVDIARGVWRHKNGPTTAPTSLKNFWMFKSHTKRAKFQQMSTFITAAEEMASARDVPLMKQRAIFAPDCEALRGFWMPQDVMHSEETTEDPITAL</sequence>
<feature type="domain" description="Aminotransferase class V" evidence="5">
    <location>
        <begin position="42"/>
        <end position="389"/>
    </location>
</feature>
<dbReference type="AlphaFoldDB" id="A0A840C5G5"/>
<dbReference type="PANTHER" id="PTHR43686">
    <property type="entry name" value="SULFURTRANSFERASE-RELATED"/>
    <property type="match status" value="1"/>
</dbReference>
<evidence type="ECO:0000256" key="4">
    <source>
        <dbReference type="RuleBase" id="RU004504"/>
    </source>
</evidence>